<organism evidence="1 2">
    <name type="scientific">Laccaria amethystina LaAM-08-1</name>
    <dbReference type="NCBI Taxonomy" id="1095629"/>
    <lineage>
        <taxon>Eukaryota</taxon>
        <taxon>Fungi</taxon>
        <taxon>Dikarya</taxon>
        <taxon>Basidiomycota</taxon>
        <taxon>Agaricomycotina</taxon>
        <taxon>Agaricomycetes</taxon>
        <taxon>Agaricomycetidae</taxon>
        <taxon>Agaricales</taxon>
        <taxon>Agaricineae</taxon>
        <taxon>Hydnangiaceae</taxon>
        <taxon>Laccaria</taxon>
    </lineage>
</organism>
<protein>
    <submittedName>
        <fullName evidence="1">Uncharacterized protein</fullName>
    </submittedName>
</protein>
<dbReference type="EMBL" id="KN838890">
    <property type="protein sequence ID" value="KIJ92718.1"/>
    <property type="molecule type" value="Genomic_DNA"/>
</dbReference>
<dbReference type="AlphaFoldDB" id="A0A0C9WVG7"/>
<dbReference type="Proteomes" id="UP000054477">
    <property type="component" value="Unassembled WGS sequence"/>
</dbReference>
<evidence type="ECO:0000313" key="1">
    <source>
        <dbReference type="EMBL" id="KIJ92718.1"/>
    </source>
</evidence>
<evidence type="ECO:0000313" key="2">
    <source>
        <dbReference type="Proteomes" id="UP000054477"/>
    </source>
</evidence>
<gene>
    <name evidence="1" type="ORF">K443DRAFT_685087</name>
</gene>
<reference evidence="1 2" key="1">
    <citation type="submission" date="2014-04" db="EMBL/GenBank/DDBJ databases">
        <authorList>
            <consortium name="DOE Joint Genome Institute"/>
            <person name="Kuo A."/>
            <person name="Kohler A."/>
            <person name="Nagy L.G."/>
            <person name="Floudas D."/>
            <person name="Copeland A."/>
            <person name="Barry K.W."/>
            <person name="Cichocki N."/>
            <person name="Veneault-Fourrey C."/>
            <person name="LaButti K."/>
            <person name="Lindquist E.A."/>
            <person name="Lipzen A."/>
            <person name="Lundell T."/>
            <person name="Morin E."/>
            <person name="Murat C."/>
            <person name="Sun H."/>
            <person name="Tunlid A."/>
            <person name="Henrissat B."/>
            <person name="Grigoriev I.V."/>
            <person name="Hibbett D.S."/>
            <person name="Martin F."/>
            <person name="Nordberg H.P."/>
            <person name="Cantor M.N."/>
            <person name="Hua S.X."/>
        </authorList>
    </citation>
    <scope>NUCLEOTIDE SEQUENCE [LARGE SCALE GENOMIC DNA]</scope>
    <source>
        <strain evidence="1 2">LaAM-08-1</strain>
    </source>
</reference>
<proteinExistence type="predicted"/>
<accession>A0A0C9WVG7</accession>
<dbReference type="OrthoDB" id="3025610at2759"/>
<name>A0A0C9WVG7_9AGAR</name>
<sequence>MSSALFTDNGDVATKGMPCARCKKDMPSSERFKHCHDCRQLRRQQEAERRRKRMTQRDDGSAMVVDGDVRWKENVDPVRKPAAALKDLQGEEKERALAMMKDHIKGTISVPFPPPQVEPTNPRYQEYQSATQLYAALKSSVLVSPSNLKFRATHSIVASDIIDNALRAELVAKDLLKIAGLSFAHRSPVPRYSSSTNTRSLEFPCACLGYITAPENKLKGQTSLKNWIQLKSSQPSLVVNEETLIRKECGGTLLITVDDDRSHPLGLLGQRIAVRVKHAEGK</sequence>
<keyword evidence="2" id="KW-1185">Reference proteome</keyword>
<reference evidence="2" key="2">
    <citation type="submission" date="2015-01" db="EMBL/GenBank/DDBJ databases">
        <title>Evolutionary Origins and Diversification of the Mycorrhizal Mutualists.</title>
        <authorList>
            <consortium name="DOE Joint Genome Institute"/>
            <consortium name="Mycorrhizal Genomics Consortium"/>
            <person name="Kohler A."/>
            <person name="Kuo A."/>
            <person name="Nagy L.G."/>
            <person name="Floudas D."/>
            <person name="Copeland A."/>
            <person name="Barry K.W."/>
            <person name="Cichocki N."/>
            <person name="Veneault-Fourrey C."/>
            <person name="LaButti K."/>
            <person name="Lindquist E.A."/>
            <person name="Lipzen A."/>
            <person name="Lundell T."/>
            <person name="Morin E."/>
            <person name="Murat C."/>
            <person name="Riley R."/>
            <person name="Ohm R."/>
            <person name="Sun H."/>
            <person name="Tunlid A."/>
            <person name="Henrissat B."/>
            <person name="Grigoriev I.V."/>
            <person name="Hibbett D.S."/>
            <person name="Martin F."/>
        </authorList>
    </citation>
    <scope>NUCLEOTIDE SEQUENCE [LARGE SCALE GENOMIC DNA]</scope>
    <source>
        <strain evidence="2">LaAM-08-1</strain>
    </source>
</reference>
<dbReference type="HOGENOM" id="CLU_987174_0_0_1"/>